<accession>A0A7V5LJN2</accession>
<proteinExistence type="predicted"/>
<evidence type="ECO:0000313" key="1">
    <source>
        <dbReference type="EMBL" id="HHE54868.1"/>
    </source>
</evidence>
<evidence type="ECO:0008006" key="2">
    <source>
        <dbReference type="Google" id="ProtNLM"/>
    </source>
</evidence>
<name>A0A7V5LJN2_CALAY</name>
<dbReference type="Proteomes" id="UP000886111">
    <property type="component" value="Unassembled WGS sequence"/>
</dbReference>
<sequence>MSLIKDILGLSGTDRTNSTIGSKNNNKLKSAKSDKSSVVVKTDISPEAKHLLELKNEASQYLDKVKDAETLSPEQIDQIKERISSQYYFDSQVIDQIVEKMLRTVKINRIK</sequence>
<dbReference type="AlphaFoldDB" id="A0A7V5LJN2"/>
<organism evidence="1">
    <name type="scientific">Caldithrix abyssi</name>
    <dbReference type="NCBI Taxonomy" id="187145"/>
    <lineage>
        <taxon>Bacteria</taxon>
        <taxon>Pseudomonadati</taxon>
        <taxon>Calditrichota</taxon>
        <taxon>Calditrichia</taxon>
        <taxon>Calditrichales</taxon>
        <taxon>Calditrichaceae</taxon>
        <taxon>Caldithrix</taxon>
    </lineage>
</organism>
<dbReference type="EMBL" id="DRTD01000273">
    <property type="protein sequence ID" value="HHE54868.1"/>
    <property type="molecule type" value="Genomic_DNA"/>
</dbReference>
<gene>
    <name evidence="1" type="ORF">ENL21_03740</name>
</gene>
<protein>
    <recommendedName>
        <fullName evidence="2">Anti-sigma-28 factor FlgM C-terminal domain-containing protein</fullName>
    </recommendedName>
</protein>
<comment type="caution">
    <text evidence="1">The sequence shown here is derived from an EMBL/GenBank/DDBJ whole genome shotgun (WGS) entry which is preliminary data.</text>
</comment>
<reference evidence="1" key="1">
    <citation type="journal article" date="2020" name="mSystems">
        <title>Genome- and Community-Level Interaction Insights into Carbon Utilization and Element Cycling Functions of Hydrothermarchaeota in Hydrothermal Sediment.</title>
        <authorList>
            <person name="Zhou Z."/>
            <person name="Liu Y."/>
            <person name="Xu W."/>
            <person name="Pan J."/>
            <person name="Luo Z.H."/>
            <person name="Li M."/>
        </authorList>
    </citation>
    <scope>NUCLEOTIDE SEQUENCE [LARGE SCALE GENOMIC DNA]</scope>
    <source>
        <strain evidence="1">HyVt-76</strain>
    </source>
</reference>